<reference evidence="8 9" key="1">
    <citation type="submission" date="2023-07" db="EMBL/GenBank/DDBJ databases">
        <title>Sequencing the genomes of 1000 actinobacteria strains.</title>
        <authorList>
            <person name="Klenk H.-P."/>
        </authorList>
    </citation>
    <scope>NUCLEOTIDE SEQUENCE [LARGE SCALE GENOMIC DNA]</scope>
    <source>
        <strain evidence="8 9">DSM 44388</strain>
    </source>
</reference>
<dbReference type="PANTHER" id="PTHR43133">
    <property type="entry name" value="RNA POLYMERASE ECF-TYPE SIGMA FACTO"/>
    <property type="match status" value="1"/>
</dbReference>
<evidence type="ECO:0000256" key="2">
    <source>
        <dbReference type="ARBA" id="ARBA00023015"/>
    </source>
</evidence>
<feature type="domain" description="RNA polymerase sigma factor 70 region 4 type 2" evidence="7">
    <location>
        <begin position="101"/>
        <end position="153"/>
    </location>
</feature>
<name>A0ABT9PDW9_9ACTN</name>
<keyword evidence="9" id="KW-1185">Reference proteome</keyword>
<dbReference type="NCBIfam" id="TIGR02937">
    <property type="entry name" value="sigma70-ECF"/>
    <property type="match status" value="1"/>
</dbReference>
<gene>
    <name evidence="8" type="ORF">J2S57_006653</name>
</gene>
<evidence type="ECO:0000256" key="4">
    <source>
        <dbReference type="ARBA" id="ARBA00023125"/>
    </source>
</evidence>
<proteinExistence type="inferred from homology"/>
<evidence type="ECO:0000256" key="5">
    <source>
        <dbReference type="ARBA" id="ARBA00023163"/>
    </source>
</evidence>
<feature type="domain" description="RNA polymerase sigma-70 region 2" evidence="6">
    <location>
        <begin position="17"/>
        <end position="74"/>
    </location>
</feature>
<dbReference type="InterPro" id="IPR014325">
    <property type="entry name" value="RNA_pol_sigma-E_actinobac"/>
</dbReference>
<dbReference type="PANTHER" id="PTHR43133:SF50">
    <property type="entry name" value="ECF RNA POLYMERASE SIGMA FACTOR SIGM"/>
    <property type="match status" value="1"/>
</dbReference>
<evidence type="ECO:0000256" key="1">
    <source>
        <dbReference type="ARBA" id="ARBA00010641"/>
    </source>
</evidence>
<evidence type="ECO:0000256" key="3">
    <source>
        <dbReference type="ARBA" id="ARBA00023082"/>
    </source>
</evidence>
<dbReference type="Gene3D" id="1.10.10.10">
    <property type="entry name" value="Winged helix-like DNA-binding domain superfamily/Winged helix DNA-binding domain"/>
    <property type="match status" value="1"/>
</dbReference>
<keyword evidence="2" id="KW-0805">Transcription regulation</keyword>
<dbReference type="Gene3D" id="1.10.1740.10">
    <property type="match status" value="1"/>
</dbReference>
<dbReference type="InterPro" id="IPR039425">
    <property type="entry name" value="RNA_pol_sigma-70-like"/>
</dbReference>
<organism evidence="8 9">
    <name type="scientific">Kineosporia succinea</name>
    <dbReference type="NCBI Taxonomy" id="84632"/>
    <lineage>
        <taxon>Bacteria</taxon>
        <taxon>Bacillati</taxon>
        <taxon>Actinomycetota</taxon>
        <taxon>Actinomycetes</taxon>
        <taxon>Kineosporiales</taxon>
        <taxon>Kineosporiaceae</taxon>
        <taxon>Kineosporia</taxon>
    </lineage>
</organism>
<keyword evidence="3" id="KW-0731">Sigma factor</keyword>
<accession>A0ABT9PDW9</accession>
<sequence length="165" mass="18552">MARGDEEFVEFARSGSAWLVRAAYLITGDQLDAEELAQATLVRTYAVWPKVRREGAHAYARTVLLNLLRDRWRRPIREDAFADLPDAVTAPDPAHQVTDRRWVISLLATLSPQERAVVMLRHYFDLSEAQTASHLRVSLGTVKSTNSRALAKLRVAPEAVTEGWS</sequence>
<keyword evidence="4" id="KW-0238">DNA-binding</keyword>
<dbReference type="EMBL" id="JAUSQZ010000001">
    <property type="protein sequence ID" value="MDP9830904.1"/>
    <property type="molecule type" value="Genomic_DNA"/>
</dbReference>
<dbReference type="Pfam" id="PF08281">
    <property type="entry name" value="Sigma70_r4_2"/>
    <property type="match status" value="1"/>
</dbReference>
<dbReference type="InterPro" id="IPR014284">
    <property type="entry name" value="RNA_pol_sigma-70_dom"/>
</dbReference>
<dbReference type="SUPFAM" id="SSF88659">
    <property type="entry name" value="Sigma3 and sigma4 domains of RNA polymerase sigma factors"/>
    <property type="match status" value="1"/>
</dbReference>
<dbReference type="Proteomes" id="UP001235712">
    <property type="component" value="Unassembled WGS sequence"/>
</dbReference>
<evidence type="ECO:0000313" key="9">
    <source>
        <dbReference type="Proteomes" id="UP001235712"/>
    </source>
</evidence>
<dbReference type="InterPro" id="IPR007627">
    <property type="entry name" value="RNA_pol_sigma70_r2"/>
</dbReference>
<dbReference type="InterPro" id="IPR036388">
    <property type="entry name" value="WH-like_DNA-bd_sf"/>
</dbReference>
<dbReference type="InterPro" id="IPR013325">
    <property type="entry name" value="RNA_pol_sigma_r2"/>
</dbReference>
<dbReference type="CDD" id="cd06171">
    <property type="entry name" value="Sigma70_r4"/>
    <property type="match status" value="1"/>
</dbReference>
<dbReference type="NCBIfam" id="TIGR02983">
    <property type="entry name" value="SigE-fam_strep"/>
    <property type="match status" value="1"/>
</dbReference>
<evidence type="ECO:0000259" key="7">
    <source>
        <dbReference type="Pfam" id="PF08281"/>
    </source>
</evidence>
<protein>
    <submittedName>
        <fullName evidence="8">RNA polymerase sigma-70 factor (Sigma-E family)</fullName>
    </submittedName>
</protein>
<dbReference type="RefSeq" id="WP_307250163.1">
    <property type="nucleotide sequence ID" value="NZ_JAUSQZ010000001.1"/>
</dbReference>
<evidence type="ECO:0000313" key="8">
    <source>
        <dbReference type="EMBL" id="MDP9830904.1"/>
    </source>
</evidence>
<dbReference type="Pfam" id="PF04542">
    <property type="entry name" value="Sigma70_r2"/>
    <property type="match status" value="1"/>
</dbReference>
<dbReference type="InterPro" id="IPR013324">
    <property type="entry name" value="RNA_pol_sigma_r3/r4-like"/>
</dbReference>
<dbReference type="InterPro" id="IPR013249">
    <property type="entry name" value="RNA_pol_sigma70_r4_t2"/>
</dbReference>
<comment type="caution">
    <text evidence="8">The sequence shown here is derived from an EMBL/GenBank/DDBJ whole genome shotgun (WGS) entry which is preliminary data.</text>
</comment>
<keyword evidence="5" id="KW-0804">Transcription</keyword>
<evidence type="ECO:0000259" key="6">
    <source>
        <dbReference type="Pfam" id="PF04542"/>
    </source>
</evidence>
<comment type="similarity">
    <text evidence="1">Belongs to the sigma-70 factor family. ECF subfamily.</text>
</comment>
<dbReference type="SUPFAM" id="SSF88946">
    <property type="entry name" value="Sigma2 domain of RNA polymerase sigma factors"/>
    <property type="match status" value="1"/>
</dbReference>